<evidence type="ECO:0000313" key="2">
    <source>
        <dbReference type="Proteomes" id="UP000318509"/>
    </source>
</evidence>
<gene>
    <name evidence="1" type="ORF">E6H00_13360</name>
</gene>
<reference evidence="1 2" key="1">
    <citation type="journal article" date="2019" name="Nat. Microbiol.">
        <title>Mediterranean grassland soil C-N compound turnover is dependent on rainfall and depth, and is mediated by genomically divergent microorganisms.</title>
        <authorList>
            <person name="Diamond S."/>
            <person name="Andeer P.F."/>
            <person name="Li Z."/>
            <person name="Crits-Christoph A."/>
            <person name="Burstein D."/>
            <person name="Anantharaman K."/>
            <person name="Lane K.R."/>
            <person name="Thomas B.C."/>
            <person name="Pan C."/>
            <person name="Northen T.R."/>
            <person name="Banfield J.F."/>
        </authorList>
    </citation>
    <scope>NUCLEOTIDE SEQUENCE [LARGE SCALE GENOMIC DNA]</scope>
    <source>
        <strain evidence="1">NP_3</strain>
    </source>
</reference>
<organism evidence="1 2">
    <name type="scientific">Candidatus Segetimicrobium genomatis</name>
    <dbReference type="NCBI Taxonomy" id="2569760"/>
    <lineage>
        <taxon>Bacteria</taxon>
        <taxon>Bacillati</taxon>
        <taxon>Candidatus Sysuimicrobiota</taxon>
        <taxon>Candidatus Sysuimicrobiia</taxon>
        <taxon>Candidatus Sysuimicrobiales</taxon>
        <taxon>Candidatus Segetimicrobiaceae</taxon>
        <taxon>Candidatus Segetimicrobium</taxon>
    </lineage>
</organism>
<protein>
    <submittedName>
        <fullName evidence="1">Uncharacterized protein</fullName>
    </submittedName>
</protein>
<comment type="caution">
    <text evidence="1">The sequence shown here is derived from an EMBL/GenBank/DDBJ whole genome shotgun (WGS) entry which is preliminary data.</text>
</comment>
<dbReference type="AlphaFoldDB" id="A0A537JYE2"/>
<evidence type="ECO:0000313" key="1">
    <source>
        <dbReference type="EMBL" id="TMI88226.1"/>
    </source>
</evidence>
<proteinExistence type="predicted"/>
<sequence length="88" mass="9957">MRCPHCGKRSVISHVTVRWNQVRGLLIPTRGHYCTSCKTAFETVRPAESDFAFGSVRVDAMTDALRRLQENADLVVVRHKTGAREVLF</sequence>
<name>A0A537JYE2_9BACT</name>
<dbReference type="Proteomes" id="UP000318509">
    <property type="component" value="Unassembled WGS sequence"/>
</dbReference>
<accession>A0A537JYE2</accession>
<dbReference type="EMBL" id="VBAK01000143">
    <property type="protein sequence ID" value="TMI88226.1"/>
    <property type="molecule type" value="Genomic_DNA"/>
</dbReference>